<dbReference type="GO" id="GO:0050664">
    <property type="term" value="F:oxidoreductase activity, acting on NAD(P)H, oxygen as acceptor"/>
    <property type="evidence" value="ECO:0007669"/>
    <property type="project" value="TreeGrafter"/>
</dbReference>
<dbReference type="Gene3D" id="3.40.50.720">
    <property type="entry name" value="NAD(P)-binding Rossmann-like Domain"/>
    <property type="match status" value="1"/>
</dbReference>
<dbReference type="SUPFAM" id="SSF51735">
    <property type="entry name" value="NAD(P)-binding Rossmann-fold domains"/>
    <property type="match status" value="1"/>
</dbReference>
<dbReference type="InterPro" id="IPR002347">
    <property type="entry name" value="SDR_fam"/>
</dbReference>
<reference evidence="3" key="1">
    <citation type="journal article" date="2014" name="Front. Microbiol.">
        <title>High frequency of phylogenetically diverse reductive dehalogenase-homologous genes in deep subseafloor sedimentary metagenomes.</title>
        <authorList>
            <person name="Kawai M."/>
            <person name="Futagami T."/>
            <person name="Toyoda A."/>
            <person name="Takaki Y."/>
            <person name="Nishi S."/>
            <person name="Hori S."/>
            <person name="Arai W."/>
            <person name="Tsubouchi T."/>
            <person name="Morono Y."/>
            <person name="Uchiyama I."/>
            <person name="Ito T."/>
            <person name="Fujiyama A."/>
            <person name="Inagaki F."/>
            <person name="Takami H."/>
        </authorList>
    </citation>
    <scope>NUCLEOTIDE SEQUENCE</scope>
    <source>
        <strain evidence="3">Expedition CK06-06</strain>
    </source>
</reference>
<dbReference type="InterPro" id="IPR036291">
    <property type="entry name" value="NAD(P)-bd_dom_sf"/>
</dbReference>
<gene>
    <name evidence="3" type="ORF">S12H4_44892</name>
</gene>
<feature type="non-terminal residue" evidence="3">
    <location>
        <position position="92"/>
    </location>
</feature>
<evidence type="ECO:0000313" key="3">
    <source>
        <dbReference type="EMBL" id="GAJ04879.1"/>
    </source>
</evidence>
<dbReference type="AlphaFoldDB" id="X1THX4"/>
<keyword evidence="2" id="KW-0560">Oxidoreductase</keyword>
<evidence type="ECO:0000256" key="1">
    <source>
        <dbReference type="ARBA" id="ARBA00006484"/>
    </source>
</evidence>
<proteinExistence type="inferred from homology"/>
<dbReference type="Pfam" id="PF00106">
    <property type="entry name" value="adh_short"/>
    <property type="match status" value="1"/>
</dbReference>
<sequence>MKAIDLSKKIAIVTGGAGLLGRAMCRGLAECGADVAICYYSQKDMAEKIKAEIEEKFGVKAMAIRADVTDLDSLKKMKELINENLGIVDIAV</sequence>
<protein>
    <recommendedName>
        <fullName evidence="4">Ketoreductase (KR) domain-containing protein</fullName>
    </recommendedName>
</protein>
<dbReference type="EMBL" id="BARW01027702">
    <property type="protein sequence ID" value="GAJ04879.1"/>
    <property type="molecule type" value="Genomic_DNA"/>
</dbReference>
<comment type="similarity">
    <text evidence="1">Belongs to the short-chain dehydrogenases/reductases (SDR) family.</text>
</comment>
<name>X1THX4_9ZZZZ</name>
<dbReference type="PANTHER" id="PTHR43008">
    <property type="entry name" value="BENZIL REDUCTASE"/>
    <property type="match status" value="1"/>
</dbReference>
<dbReference type="PANTHER" id="PTHR43008:SF12">
    <property type="entry name" value="OXIDOREDUCTASE, SHORT CHAIN DEHYDROGENASE_REDUCTASE FAMILY (AFU_ORTHOLOGUE AFUA_6G13830)"/>
    <property type="match status" value="1"/>
</dbReference>
<organism evidence="3">
    <name type="scientific">marine sediment metagenome</name>
    <dbReference type="NCBI Taxonomy" id="412755"/>
    <lineage>
        <taxon>unclassified sequences</taxon>
        <taxon>metagenomes</taxon>
        <taxon>ecological metagenomes</taxon>
    </lineage>
</organism>
<accession>X1THX4</accession>
<evidence type="ECO:0000256" key="2">
    <source>
        <dbReference type="ARBA" id="ARBA00023002"/>
    </source>
</evidence>
<comment type="caution">
    <text evidence="3">The sequence shown here is derived from an EMBL/GenBank/DDBJ whole genome shotgun (WGS) entry which is preliminary data.</text>
</comment>
<evidence type="ECO:0008006" key="4">
    <source>
        <dbReference type="Google" id="ProtNLM"/>
    </source>
</evidence>